<evidence type="ECO:0008006" key="4">
    <source>
        <dbReference type="Google" id="ProtNLM"/>
    </source>
</evidence>
<evidence type="ECO:0000256" key="1">
    <source>
        <dbReference type="SAM" id="SignalP"/>
    </source>
</evidence>
<organism evidence="2 3">
    <name type="scientific">Prorocentrum cordatum</name>
    <dbReference type="NCBI Taxonomy" id="2364126"/>
    <lineage>
        <taxon>Eukaryota</taxon>
        <taxon>Sar</taxon>
        <taxon>Alveolata</taxon>
        <taxon>Dinophyceae</taxon>
        <taxon>Prorocentrales</taxon>
        <taxon>Prorocentraceae</taxon>
        <taxon>Prorocentrum</taxon>
    </lineage>
</organism>
<reference evidence="2" key="1">
    <citation type="submission" date="2023-10" db="EMBL/GenBank/DDBJ databases">
        <authorList>
            <person name="Chen Y."/>
            <person name="Shah S."/>
            <person name="Dougan E. K."/>
            <person name="Thang M."/>
            <person name="Chan C."/>
        </authorList>
    </citation>
    <scope>NUCLEOTIDE SEQUENCE [LARGE SCALE GENOMIC DNA]</scope>
</reference>
<protein>
    <recommendedName>
        <fullName evidence="4">Secreted protein</fullName>
    </recommendedName>
</protein>
<evidence type="ECO:0000313" key="2">
    <source>
        <dbReference type="EMBL" id="CAK0849810.1"/>
    </source>
</evidence>
<keyword evidence="1" id="KW-0732">Signal</keyword>
<feature type="signal peptide" evidence="1">
    <location>
        <begin position="1"/>
        <end position="22"/>
    </location>
</feature>
<accession>A0ABN9TX64</accession>
<feature type="chain" id="PRO_5047519120" description="Secreted protein" evidence="1">
    <location>
        <begin position="23"/>
        <end position="121"/>
    </location>
</feature>
<dbReference type="Proteomes" id="UP001189429">
    <property type="component" value="Unassembled WGS sequence"/>
</dbReference>
<dbReference type="EMBL" id="CAUYUJ010015094">
    <property type="protein sequence ID" value="CAK0849810.1"/>
    <property type="molecule type" value="Genomic_DNA"/>
</dbReference>
<keyword evidence="3" id="KW-1185">Reference proteome</keyword>
<comment type="caution">
    <text evidence="2">The sequence shown here is derived from an EMBL/GenBank/DDBJ whole genome shotgun (WGS) entry which is preliminary data.</text>
</comment>
<name>A0ABN9TX64_9DINO</name>
<evidence type="ECO:0000313" key="3">
    <source>
        <dbReference type="Proteomes" id="UP001189429"/>
    </source>
</evidence>
<gene>
    <name evidence="2" type="ORF">PCOR1329_LOCUS42406</name>
</gene>
<proteinExistence type="predicted"/>
<sequence>MALGPRQPLAPVLAMMLADASASAGAGAGAGQAAGDRSGQQHARAAAGACAGVVAWRGTQDGGAGGALRGSPSVLPVPLVAQSRLGARCPSLDGAEAASWGVGILCTTWLSSHLTSLAVDS</sequence>